<dbReference type="Gramene" id="TVU35402">
    <property type="protein sequence ID" value="TVU35402"/>
    <property type="gene ID" value="EJB05_17289"/>
</dbReference>
<evidence type="ECO:0000256" key="1">
    <source>
        <dbReference type="SAM" id="SignalP"/>
    </source>
</evidence>
<organism evidence="2 3">
    <name type="scientific">Eragrostis curvula</name>
    <name type="common">weeping love grass</name>
    <dbReference type="NCBI Taxonomy" id="38414"/>
    <lineage>
        <taxon>Eukaryota</taxon>
        <taxon>Viridiplantae</taxon>
        <taxon>Streptophyta</taxon>
        <taxon>Embryophyta</taxon>
        <taxon>Tracheophyta</taxon>
        <taxon>Spermatophyta</taxon>
        <taxon>Magnoliopsida</taxon>
        <taxon>Liliopsida</taxon>
        <taxon>Poales</taxon>
        <taxon>Poaceae</taxon>
        <taxon>PACMAD clade</taxon>
        <taxon>Chloridoideae</taxon>
        <taxon>Eragrostideae</taxon>
        <taxon>Eragrostidinae</taxon>
        <taxon>Eragrostis</taxon>
    </lineage>
</organism>
<feature type="non-terminal residue" evidence="2">
    <location>
        <position position="1"/>
    </location>
</feature>
<feature type="chain" id="PRO_5023838616" evidence="1">
    <location>
        <begin position="21"/>
        <end position="330"/>
    </location>
</feature>
<dbReference type="AlphaFoldDB" id="A0A5J9VGJ5"/>
<reference evidence="2 3" key="1">
    <citation type="journal article" date="2019" name="Sci. Rep.">
        <title>A high-quality genome of Eragrostis curvula grass provides insights into Poaceae evolution and supports new strategies to enhance forage quality.</title>
        <authorList>
            <person name="Carballo J."/>
            <person name="Santos B.A.C.M."/>
            <person name="Zappacosta D."/>
            <person name="Garbus I."/>
            <person name="Selva J.P."/>
            <person name="Gallo C.A."/>
            <person name="Diaz A."/>
            <person name="Albertini E."/>
            <person name="Caccamo M."/>
            <person name="Echenique V."/>
        </authorList>
    </citation>
    <scope>NUCLEOTIDE SEQUENCE [LARGE SCALE GENOMIC DNA]</scope>
    <source>
        <strain evidence="3">cv. Victoria</strain>
        <tissue evidence="2">Leaf</tissue>
    </source>
</reference>
<protein>
    <submittedName>
        <fullName evidence="2">Uncharacterized protein</fullName>
    </submittedName>
</protein>
<accession>A0A5J9VGJ5</accession>
<proteinExistence type="predicted"/>
<name>A0A5J9VGJ5_9POAL</name>
<dbReference type="EMBL" id="RWGY01000009">
    <property type="protein sequence ID" value="TVU35402.1"/>
    <property type="molecule type" value="Genomic_DNA"/>
</dbReference>
<keyword evidence="1" id="KW-0732">Signal</keyword>
<evidence type="ECO:0000313" key="3">
    <source>
        <dbReference type="Proteomes" id="UP000324897"/>
    </source>
</evidence>
<feature type="signal peptide" evidence="1">
    <location>
        <begin position="1"/>
        <end position="20"/>
    </location>
</feature>
<gene>
    <name evidence="2" type="ORF">EJB05_17289</name>
</gene>
<keyword evidence="3" id="KW-1185">Reference proteome</keyword>
<sequence length="330" mass="35778">MPFAGAVLSLSSFMGTPAAASFPPSARGFLAGFGRSPQAAPRGHGTVALAGRRYGTGSGGSRFGLAALKGSILFRDVKVACAYSTVEQGEWEIDFEALKDVERVYKALGYPLEPPASLPEHEKMKNKKLGELAEQSVHVLADSFARLTPESRRPLYPVRKARKLAASSPLSDLLDIEKLKDLDEISNDLGFLNLPPVFLSEEETAMQKKLQAIAQRSIGLMADALTILPPAYRLPGSPVYTSMMAMHPSVARVAVCAKAGRAKRGMAVTLAIQLDDFRRLLYALHNVPLPPTIDMHLVQVAATKDPEASSLSPQYLAYRFMIQYAAFTMD</sequence>
<dbReference type="Proteomes" id="UP000324897">
    <property type="component" value="Unassembled WGS sequence"/>
</dbReference>
<comment type="caution">
    <text evidence="2">The sequence shown here is derived from an EMBL/GenBank/DDBJ whole genome shotgun (WGS) entry which is preliminary data.</text>
</comment>
<evidence type="ECO:0000313" key="2">
    <source>
        <dbReference type="EMBL" id="TVU35402.1"/>
    </source>
</evidence>